<evidence type="ECO:0000313" key="6">
    <source>
        <dbReference type="EMBL" id="SCV99412.1"/>
    </source>
</evidence>
<dbReference type="SMART" id="SM00325">
    <property type="entry name" value="RhoGEF"/>
    <property type="match status" value="1"/>
</dbReference>
<dbReference type="OrthoDB" id="660555at2759"/>
<dbReference type="PANTHER" id="PTHR46572:SF1">
    <property type="entry name" value="RHO1 GUANINE NUCLEOTIDE EXCHANGE FACTOR TUS1"/>
    <property type="match status" value="1"/>
</dbReference>
<protein>
    <submittedName>
        <fullName evidence="6">LAFE_0A02608g1_1</fullName>
    </submittedName>
</protein>
<dbReference type="SUPFAM" id="SSF50729">
    <property type="entry name" value="PH domain-like"/>
    <property type="match status" value="1"/>
</dbReference>
<evidence type="ECO:0000259" key="4">
    <source>
        <dbReference type="PROSITE" id="PS50010"/>
    </source>
</evidence>
<dbReference type="PROSITE" id="PS50219">
    <property type="entry name" value="CNH"/>
    <property type="match status" value="1"/>
</dbReference>
<gene>
    <name evidence="6" type="ORF">LAFE_0A02608G</name>
</gene>
<dbReference type="Pfam" id="PF23582">
    <property type="entry name" value="WHD_RGF3"/>
    <property type="match status" value="1"/>
</dbReference>
<dbReference type="OMA" id="HEIITWE"/>
<feature type="domain" description="PH" evidence="3">
    <location>
        <begin position="750"/>
        <end position="922"/>
    </location>
</feature>
<proteinExistence type="predicted"/>
<feature type="compositionally biased region" description="Basic and acidic residues" evidence="2">
    <location>
        <begin position="1"/>
        <end position="17"/>
    </location>
</feature>
<dbReference type="InterPro" id="IPR035899">
    <property type="entry name" value="DBL_dom_sf"/>
</dbReference>
<sequence length="1345" mass="152290">MDSTNRRWYHEDMDNTKPKLPKLPPLITTQSHGEGFRKEKVSIGWPQMSPSPITPISTPTSQVRSPPRSHPEPPARRPPPPPLPSNVNARGLSTPTTFRSPNQFNSVSSPSSTNSRNYASYRSPFVGEDDLRYEVSSASVANNTSVYKSPFIGDASNTIIKDIRHDSSSSNFRPESASTLMSNSFASELGNDSLPSITYVNNEPIDDMTRTMKALPALPARKNINVLTNSQAHYESSSPLTDKFLRESANESDFYKPPPPLSASLRTPSDGRTISGSVSSYYSNSNYAFNDESARQSSFNSIVGGKPLQQVPSITAPTQPFSIDFLDENKLYQCYRVSLLSDIYEWLLKVYFEWFNEYVFPKISFFQMVQLLLEFQLPTSCDQDVVDSNVDKIIDSLVSQGAVRFQADTEKNSNDEMTFIVAGLNVQGVFTELLDCYSYEGKQLAEAQDNGCYCPRCPAKFMKEIRPNLKLSEIINKSVGVWTDYWKLTADELSEISPREVKRQSFIFDLILLEERSLNLANAATEIYGKKFHASLLPQDPNFSQLAFDPFVPLIELHKEYLLSPIFGKLKTRGKFIDGVGKIYLKWCNEAREAYLHYAESMATVHEIINWEKMHNTKFAQWLKEIDNSPEITRSKLYHDVIFFGGFFKSLQNMPVTLNSILKCTDQSMEDYEYLKMAISDIENLNAVVDQVHGIAVDQRKVVRFSRQLIVGNRSNSSTISYVNINEDGKGASVSGQDKLDLKLNEKSRRLLKSGTVFKKRELWLEGSPLFIVLLDNYFLITETVNKGNEKKYKLSERPIPIDYLSLETKEKEFNASQLTTYNLNDLEGSSYVNDTKPNESLTTPVSMVKPHLVHAANSMPFISKGLHHSTTAYTLDETSENWDSTASFKVRNTATNESFTFLTATLDERDSWVAAIVMCFRKHNSNDLHVFGLKCLTDMFSYDENQAPTNLPVAPEGSVIDIALKKYYTAYPGLQAPLNADVSCSVKFSYEGKAFILCGVNHGIYMTISDNLTSWKRILTLSKVTRMQINTKLGLLFVLADRKLCYFNLPSVLCAYYNSSEYLVNNQLIGILLNEKITFFKVADDFGNSRHLFYERKGKITILTPEFDRLSKTFKFFKIYKEFKLPSSSGIASLDVKDIIIFKKSFIVCSSKGSLLFNESFNDDGMILPSFLNDSSFTGRHHHFTHYPFKSTMETSSKKNSSKQKMAEYVKIDLVNNKTAPICCFQISSDDFIIVYDEAVIKINRQGEIPDWKTDILVLDFYCTGATLNNEFLILVGDNLIQIYDFNYLGNIVNNKLSKLAPIQIIKGKKVKLINSQINEDAVIVLSHPNIAGRQLVLEFYQDK</sequence>
<dbReference type="SMART" id="SM00233">
    <property type="entry name" value="PH"/>
    <property type="match status" value="1"/>
</dbReference>
<evidence type="ECO:0000259" key="5">
    <source>
        <dbReference type="PROSITE" id="PS50219"/>
    </source>
</evidence>
<evidence type="ECO:0000256" key="2">
    <source>
        <dbReference type="SAM" id="MobiDB-lite"/>
    </source>
</evidence>
<dbReference type="PANTHER" id="PTHR46572">
    <property type="entry name" value="RHO1 GDP-GTP EXCHANGE PROTEIN 1-RELATED"/>
    <property type="match status" value="1"/>
</dbReference>
<keyword evidence="1" id="KW-0344">Guanine-nucleotide releasing factor</keyword>
<dbReference type="InterPro" id="IPR057283">
    <property type="entry name" value="RGF3_WH"/>
</dbReference>
<feature type="compositionally biased region" description="Low complexity" evidence="2">
    <location>
        <begin position="50"/>
        <end position="66"/>
    </location>
</feature>
<dbReference type="STRING" id="4955.A0A1G4M6F8"/>
<accession>A0A1G4M6F8</accession>
<name>A0A1G4M6F8_LACFM</name>
<dbReference type="PROSITE" id="PS50003">
    <property type="entry name" value="PH_DOMAIN"/>
    <property type="match status" value="1"/>
</dbReference>
<dbReference type="Pfam" id="PF00780">
    <property type="entry name" value="CNH"/>
    <property type="match status" value="1"/>
</dbReference>
<dbReference type="InterPro" id="IPR052233">
    <property type="entry name" value="Rho-type_GEFs"/>
</dbReference>
<feature type="compositionally biased region" description="Polar residues" evidence="2">
    <location>
        <begin position="86"/>
        <end position="99"/>
    </location>
</feature>
<dbReference type="EMBL" id="LT598487">
    <property type="protein sequence ID" value="SCV99412.1"/>
    <property type="molecule type" value="Genomic_DNA"/>
</dbReference>
<feature type="region of interest" description="Disordered" evidence="2">
    <location>
        <begin position="1"/>
        <end position="117"/>
    </location>
</feature>
<dbReference type="SUPFAM" id="SSF48065">
    <property type="entry name" value="DBL homology domain (DH-domain)"/>
    <property type="match status" value="1"/>
</dbReference>
<evidence type="ECO:0000259" key="3">
    <source>
        <dbReference type="PROSITE" id="PS50003"/>
    </source>
</evidence>
<dbReference type="Proteomes" id="UP000190831">
    <property type="component" value="Chromosome A"/>
</dbReference>
<feature type="domain" description="CNH" evidence="5">
    <location>
        <begin position="980"/>
        <end position="1322"/>
    </location>
</feature>
<dbReference type="PROSITE" id="PS50010">
    <property type="entry name" value="DH_2"/>
    <property type="match status" value="1"/>
</dbReference>
<dbReference type="InterPro" id="IPR001849">
    <property type="entry name" value="PH_domain"/>
</dbReference>
<keyword evidence="7" id="KW-1185">Reference proteome</keyword>
<dbReference type="SMART" id="SM00036">
    <property type="entry name" value="CNH"/>
    <property type="match status" value="1"/>
</dbReference>
<evidence type="ECO:0000256" key="1">
    <source>
        <dbReference type="ARBA" id="ARBA00022658"/>
    </source>
</evidence>
<dbReference type="Gene3D" id="1.20.900.10">
    <property type="entry name" value="Dbl homology (DH) domain"/>
    <property type="match status" value="1"/>
</dbReference>
<feature type="compositionally biased region" description="Low complexity" evidence="2">
    <location>
        <begin position="100"/>
        <end position="117"/>
    </location>
</feature>
<reference evidence="6 7" key="1">
    <citation type="submission" date="2016-03" db="EMBL/GenBank/DDBJ databases">
        <authorList>
            <person name="Devillers H."/>
        </authorList>
    </citation>
    <scope>NUCLEOTIDE SEQUENCE [LARGE SCALE GENOMIC DNA]</scope>
    <source>
        <strain evidence="6">CBS 6772</strain>
    </source>
</reference>
<dbReference type="InterPro" id="IPR000219">
    <property type="entry name" value="DH_dom"/>
</dbReference>
<organism evidence="6 7">
    <name type="scientific">Lachancea fermentati</name>
    <name type="common">Zygosaccharomyces fermentati</name>
    <dbReference type="NCBI Taxonomy" id="4955"/>
    <lineage>
        <taxon>Eukaryota</taxon>
        <taxon>Fungi</taxon>
        <taxon>Dikarya</taxon>
        <taxon>Ascomycota</taxon>
        <taxon>Saccharomycotina</taxon>
        <taxon>Saccharomycetes</taxon>
        <taxon>Saccharomycetales</taxon>
        <taxon>Saccharomycetaceae</taxon>
        <taxon>Lachancea</taxon>
    </lineage>
</organism>
<dbReference type="InterPro" id="IPR011993">
    <property type="entry name" value="PH-like_dom_sf"/>
</dbReference>
<feature type="domain" description="DH" evidence="4">
    <location>
        <begin position="502"/>
        <end position="692"/>
    </location>
</feature>
<dbReference type="InterPro" id="IPR001180">
    <property type="entry name" value="CNH_dom"/>
</dbReference>
<dbReference type="Gene3D" id="2.30.29.30">
    <property type="entry name" value="Pleckstrin-homology domain (PH domain)/Phosphotyrosine-binding domain (PTB)"/>
    <property type="match status" value="1"/>
</dbReference>
<evidence type="ECO:0000313" key="7">
    <source>
        <dbReference type="Proteomes" id="UP000190831"/>
    </source>
</evidence>
<dbReference type="GO" id="GO:0005085">
    <property type="term" value="F:guanyl-nucleotide exchange factor activity"/>
    <property type="evidence" value="ECO:0007669"/>
    <property type="project" value="UniProtKB-KW"/>
</dbReference>
<dbReference type="Pfam" id="PF00621">
    <property type="entry name" value="RhoGEF"/>
    <property type="match status" value="1"/>
</dbReference>